<organism evidence="1 2">
    <name type="scientific">Cohnella rhizosphaerae</name>
    <dbReference type="NCBI Taxonomy" id="1457232"/>
    <lineage>
        <taxon>Bacteria</taxon>
        <taxon>Bacillati</taxon>
        <taxon>Bacillota</taxon>
        <taxon>Bacilli</taxon>
        <taxon>Bacillales</taxon>
        <taxon>Paenibacillaceae</taxon>
        <taxon>Cohnella</taxon>
    </lineage>
</organism>
<evidence type="ECO:0000313" key="1">
    <source>
        <dbReference type="EMBL" id="MDG0808073.1"/>
    </source>
</evidence>
<dbReference type="Proteomes" id="UP001153404">
    <property type="component" value="Unassembled WGS sequence"/>
</dbReference>
<dbReference type="InterPro" id="IPR012381">
    <property type="entry name" value="EutP_PduV"/>
</dbReference>
<dbReference type="InterPro" id="IPR052922">
    <property type="entry name" value="Cytidylate_Kinase-2"/>
</dbReference>
<dbReference type="EMBL" id="JAPDIA010000001">
    <property type="protein sequence ID" value="MDG0808073.1"/>
    <property type="molecule type" value="Genomic_DNA"/>
</dbReference>
<comment type="caution">
    <text evidence="1">The sequence shown here is derived from an EMBL/GenBank/DDBJ whole genome shotgun (WGS) entry which is preliminary data.</text>
</comment>
<protein>
    <submittedName>
        <fullName evidence="1">AAA family ATPase</fullName>
    </submittedName>
</protein>
<gene>
    <name evidence="1" type="ORF">OMP40_00605</name>
</gene>
<name>A0A9X4KP78_9BACL</name>
<keyword evidence="2" id="KW-1185">Reference proteome</keyword>
<evidence type="ECO:0000313" key="2">
    <source>
        <dbReference type="Proteomes" id="UP001153404"/>
    </source>
</evidence>
<dbReference type="AlphaFoldDB" id="A0A9X4KP78"/>
<dbReference type="Pfam" id="PF10662">
    <property type="entry name" value="PduV-EutP"/>
    <property type="match status" value="1"/>
</dbReference>
<proteinExistence type="predicted"/>
<sequence length="88" mass="10387">MQRILVIGSAGSGKSTLSQRLSEQLQLPVIHLDKYYWKPNWVPTPNEDWDKFVLGTTNRDQWIMDGNYTRTLDLRLKRADTVIFFRFV</sequence>
<dbReference type="SUPFAM" id="SSF52540">
    <property type="entry name" value="P-loop containing nucleoside triphosphate hydrolases"/>
    <property type="match status" value="1"/>
</dbReference>
<dbReference type="InterPro" id="IPR027417">
    <property type="entry name" value="P-loop_NTPase"/>
</dbReference>
<dbReference type="RefSeq" id="WP_277528301.1">
    <property type="nucleotide sequence ID" value="NZ_JAPDIA010000001.1"/>
</dbReference>
<dbReference type="PANTHER" id="PTHR37816">
    <property type="entry name" value="YALI0E33011P"/>
    <property type="match status" value="1"/>
</dbReference>
<dbReference type="PANTHER" id="PTHR37816:SF1">
    <property type="entry name" value="TOXIN"/>
    <property type="match status" value="1"/>
</dbReference>
<dbReference type="GO" id="GO:0006576">
    <property type="term" value="P:biogenic amine metabolic process"/>
    <property type="evidence" value="ECO:0007669"/>
    <property type="project" value="InterPro"/>
</dbReference>
<dbReference type="GO" id="GO:0005524">
    <property type="term" value="F:ATP binding"/>
    <property type="evidence" value="ECO:0007669"/>
    <property type="project" value="InterPro"/>
</dbReference>
<dbReference type="Gene3D" id="3.40.50.300">
    <property type="entry name" value="P-loop containing nucleotide triphosphate hydrolases"/>
    <property type="match status" value="1"/>
</dbReference>
<reference evidence="1" key="1">
    <citation type="submission" date="2022-10" db="EMBL/GenBank/DDBJ databases">
        <title>Comparative genomic analysis of Cohnella hashimotonis sp. nov., isolated from the International Space Station.</title>
        <authorList>
            <person name="Simpson A."/>
            <person name="Venkateswaran K."/>
        </authorList>
    </citation>
    <scope>NUCLEOTIDE SEQUENCE</scope>
    <source>
        <strain evidence="1">DSM 28161</strain>
    </source>
</reference>
<accession>A0A9X4KP78</accession>